<dbReference type="EMBL" id="JYDT01000118">
    <property type="protein sequence ID" value="KRY84290.1"/>
    <property type="molecule type" value="Genomic_DNA"/>
</dbReference>
<keyword evidence="2" id="KW-1185">Reference proteome</keyword>
<gene>
    <name evidence="1" type="ORF">T4D_15664</name>
</gene>
<comment type="caution">
    <text evidence="1">The sequence shown here is derived from an EMBL/GenBank/DDBJ whole genome shotgun (WGS) entry which is preliminary data.</text>
</comment>
<accession>A0A0V1FEB2</accession>
<reference evidence="1 2" key="1">
    <citation type="submission" date="2015-01" db="EMBL/GenBank/DDBJ databases">
        <title>Evolution of Trichinella species and genotypes.</title>
        <authorList>
            <person name="Korhonen P.K."/>
            <person name="Edoardo P."/>
            <person name="Giuseppe L.R."/>
            <person name="Gasser R.B."/>
        </authorList>
    </citation>
    <scope>NUCLEOTIDE SEQUENCE [LARGE SCALE GENOMIC DNA]</scope>
    <source>
        <strain evidence="1">ISS470</strain>
    </source>
</reference>
<organism evidence="1 2">
    <name type="scientific">Trichinella pseudospiralis</name>
    <name type="common">Parasitic roundworm</name>
    <dbReference type="NCBI Taxonomy" id="6337"/>
    <lineage>
        <taxon>Eukaryota</taxon>
        <taxon>Metazoa</taxon>
        <taxon>Ecdysozoa</taxon>
        <taxon>Nematoda</taxon>
        <taxon>Enoplea</taxon>
        <taxon>Dorylaimia</taxon>
        <taxon>Trichinellida</taxon>
        <taxon>Trichinellidae</taxon>
        <taxon>Trichinella</taxon>
    </lineage>
</organism>
<dbReference type="Proteomes" id="UP000054995">
    <property type="component" value="Unassembled WGS sequence"/>
</dbReference>
<proteinExistence type="predicted"/>
<sequence>MATGESLAALEQCSVTVLIRFIISLILAFDGNLCLCLKRKPSQLGGSGSTPTGGLEAPGCATKECFSFTLLASILASICGSVHGHEKPRRKARVSSMVCGGLFLQACRSFFALVSALCPSGCSILRLVGFGLYLQHHHVERQTANFLAGDTGTTGAICSHPVRPIGNDDLSLVDKL</sequence>
<dbReference type="AlphaFoldDB" id="A0A0V1FEB2"/>
<protein>
    <submittedName>
        <fullName evidence="1">Uncharacterized protein</fullName>
    </submittedName>
</protein>
<name>A0A0V1FEB2_TRIPS</name>
<evidence type="ECO:0000313" key="2">
    <source>
        <dbReference type="Proteomes" id="UP000054995"/>
    </source>
</evidence>
<evidence type="ECO:0000313" key="1">
    <source>
        <dbReference type="EMBL" id="KRY84290.1"/>
    </source>
</evidence>